<gene>
    <name evidence="2" type="ORF">APS56_02665</name>
</gene>
<evidence type="ECO:0000259" key="1">
    <source>
        <dbReference type="PROSITE" id="PS51186"/>
    </source>
</evidence>
<dbReference type="KEGG" id="ahz:APS56_02665"/>
<dbReference type="PROSITE" id="PS51186">
    <property type="entry name" value="GNAT"/>
    <property type="match status" value="1"/>
</dbReference>
<dbReference type="Pfam" id="PF13302">
    <property type="entry name" value="Acetyltransf_3"/>
    <property type="match status" value="1"/>
</dbReference>
<dbReference type="GO" id="GO:0016747">
    <property type="term" value="F:acyltransferase activity, transferring groups other than amino-acyl groups"/>
    <property type="evidence" value="ECO:0007669"/>
    <property type="project" value="InterPro"/>
</dbReference>
<evidence type="ECO:0000313" key="2">
    <source>
        <dbReference type="EMBL" id="ALJ04119.1"/>
    </source>
</evidence>
<accession>A0A0P0CDU1</accession>
<dbReference type="EMBL" id="CP012898">
    <property type="protein sequence ID" value="ALJ04119.1"/>
    <property type="molecule type" value="Genomic_DNA"/>
</dbReference>
<protein>
    <submittedName>
        <fullName evidence="2">GCN5 family acetyltransferase</fullName>
    </submittedName>
</protein>
<name>A0A0P0CDU1_9FLAO</name>
<dbReference type="OrthoDB" id="9795199at2"/>
<proteinExistence type="predicted"/>
<dbReference type="PANTHER" id="PTHR43610">
    <property type="entry name" value="BLL6696 PROTEIN"/>
    <property type="match status" value="1"/>
</dbReference>
<reference evidence="2 3" key="1">
    <citation type="submission" date="2015-10" db="EMBL/GenBank/DDBJ databases">
        <authorList>
            <person name="Gilbert D.G."/>
        </authorList>
    </citation>
    <scope>NUCLEOTIDE SEQUENCE [LARGE SCALE GENOMIC DNA]</scope>
    <source>
        <strain evidence="3">HZ-22</strain>
    </source>
</reference>
<dbReference type="SUPFAM" id="SSF55729">
    <property type="entry name" value="Acyl-CoA N-acyltransferases (Nat)"/>
    <property type="match status" value="1"/>
</dbReference>
<dbReference type="InterPro" id="IPR016181">
    <property type="entry name" value="Acyl_CoA_acyltransferase"/>
</dbReference>
<keyword evidence="2" id="KW-0808">Transferase</keyword>
<dbReference type="InterPro" id="IPR000182">
    <property type="entry name" value="GNAT_dom"/>
</dbReference>
<dbReference type="Gene3D" id="3.40.630.30">
    <property type="match status" value="1"/>
</dbReference>
<organism evidence="2 3">
    <name type="scientific">Pseudalgibacter alginicilyticus</name>
    <dbReference type="NCBI Taxonomy" id="1736674"/>
    <lineage>
        <taxon>Bacteria</taxon>
        <taxon>Pseudomonadati</taxon>
        <taxon>Bacteroidota</taxon>
        <taxon>Flavobacteriia</taxon>
        <taxon>Flavobacteriales</taxon>
        <taxon>Flavobacteriaceae</taxon>
        <taxon>Pseudalgibacter</taxon>
    </lineage>
</organism>
<dbReference type="STRING" id="1736674.APS56_02665"/>
<feature type="domain" description="N-acetyltransferase" evidence="1">
    <location>
        <begin position="15"/>
        <end position="175"/>
    </location>
</feature>
<dbReference type="Proteomes" id="UP000057981">
    <property type="component" value="Chromosome"/>
</dbReference>
<dbReference type="AlphaFoldDB" id="A0A0P0CDU1"/>
<sequence length="199" mass="23351">MIDFQKDYILENDKVLLRPLVENDFDQLLRYSLNELDIWDFNAFGANGEDNLRQYIKTAIENRKKQTDYVFVVIDKLQNKMVGSTRFYLINQVTKTLELGYTWYGKDHQGTYINKNSKYLLLEFALEQLGYERVAFKANIANKRSINAMKSIGCVEEGVLRNFSFDAKGNRIDLIVLSILKDEWINNVKSNLQEKINRK</sequence>
<dbReference type="PANTHER" id="PTHR43610:SF1">
    <property type="entry name" value="N-ACETYLTRANSFERASE DOMAIN-CONTAINING PROTEIN"/>
    <property type="match status" value="1"/>
</dbReference>
<keyword evidence="3" id="KW-1185">Reference proteome</keyword>
<evidence type="ECO:0000313" key="3">
    <source>
        <dbReference type="Proteomes" id="UP000057981"/>
    </source>
</evidence>
<dbReference type="RefSeq" id="WP_054724525.1">
    <property type="nucleotide sequence ID" value="NZ_CP012898.1"/>
</dbReference>